<sequence length="48" mass="5890">MELMRISKCILIKEDGLTFSWRKKGKKKILHYILHLLVMRWMDNSRKT</sequence>
<dbReference type="EMBL" id="GGEC01007891">
    <property type="protein sequence ID" value="MBW88374.1"/>
    <property type="molecule type" value="Transcribed_RNA"/>
</dbReference>
<evidence type="ECO:0000313" key="1">
    <source>
        <dbReference type="EMBL" id="MBW88374.1"/>
    </source>
</evidence>
<name>A0A2P2J4G8_RHIMU</name>
<organism evidence="1">
    <name type="scientific">Rhizophora mucronata</name>
    <name type="common">Asiatic mangrove</name>
    <dbReference type="NCBI Taxonomy" id="61149"/>
    <lineage>
        <taxon>Eukaryota</taxon>
        <taxon>Viridiplantae</taxon>
        <taxon>Streptophyta</taxon>
        <taxon>Embryophyta</taxon>
        <taxon>Tracheophyta</taxon>
        <taxon>Spermatophyta</taxon>
        <taxon>Magnoliopsida</taxon>
        <taxon>eudicotyledons</taxon>
        <taxon>Gunneridae</taxon>
        <taxon>Pentapetalae</taxon>
        <taxon>rosids</taxon>
        <taxon>fabids</taxon>
        <taxon>Malpighiales</taxon>
        <taxon>Rhizophoraceae</taxon>
        <taxon>Rhizophora</taxon>
    </lineage>
</organism>
<reference evidence="1" key="1">
    <citation type="submission" date="2018-02" db="EMBL/GenBank/DDBJ databases">
        <title>Rhizophora mucronata_Transcriptome.</title>
        <authorList>
            <person name="Meera S.P."/>
            <person name="Sreeshan A."/>
            <person name="Augustine A."/>
        </authorList>
    </citation>
    <scope>NUCLEOTIDE SEQUENCE</scope>
    <source>
        <tissue evidence="1">Leaf</tissue>
    </source>
</reference>
<protein>
    <submittedName>
        <fullName evidence="1">Uncharacterized protein</fullName>
    </submittedName>
</protein>
<dbReference type="AlphaFoldDB" id="A0A2P2J4G8"/>
<proteinExistence type="predicted"/>
<accession>A0A2P2J4G8</accession>